<keyword evidence="2 5" id="KW-0560">Oxidoreductase</keyword>
<dbReference type="NCBIfam" id="NF004038">
    <property type="entry name" value="PRK05528.1"/>
    <property type="match status" value="1"/>
</dbReference>
<evidence type="ECO:0000313" key="7">
    <source>
        <dbReference type="EMBL" id="SDH51822.1"/>
    </source>
</evidence>
<accession>A0A1G8D2B8</accession>
<evidence type="ECO:0000256" key="5">
    <source>
        <dbReference type="HAMAP-Rule" id="MF_01401"/>
    </source>
</evidence>
<feature type="active site" evidence="5">
    <location>
        <position position="10"/>
    </location>
</feature>
<proteinExistence type="inferred from homology"/>
<evidence type="ECO:0000256" key="3">
    <source>
        <dbReference type="ARBA" id="ARBA00047806"/>
    </source>
</evidence>
<dbReference type="Gene3D" id="3.30.1060.10">
    <property type="entry name" value="Peptide methionine sulphoxide reductase MsrA"/>
    <property type="match status" value="1"/>
</dbReference>
<dbReference type="Pfam" id="PF01625">
    <property type="entry name" value="PMSR"/>
    <property type="match status" value="1"/>
</dbReference>
<comment type="similarity">
    <text evidence="1 5">Belongs to the MsrA Met sulfoxide reductase family.</text>
</comment>
<comment type="catalytic activity">
    <reaction evidence="4 5">
        <text>[thioredoxin]-disulfide + L-methionine + H2O = L-methionine (S)-S-oxide + [thioredoxin]-dithiol</text>
        <dbReference type="Rhea" id="RHEA:19993"/>
        <dbReference type="Rhea" id="RHEA-COMP:10698"/>
        <dbReference type="Rhea" id="RHEA-COMP:10700"/>
        <dbReference type="ChEBI" id="CHEBI:15377"/>
        <dbReference type="ChEBI" id="CHEBI:29950"/>
        <dbReference type="ChEBI" id="CHEBI:50058"/>
        <dbReference type="ChEBI" id="CHEBI:57844"/>
        <dbReference type="ChEBI" id="CHEBI:58772"/>
        <dbReference type="EC" id="1.8.4.11"/>
    </reaction>
</comment>
<dbReference type="OrthoDB" id="4174719at2"/>
<dbReference type="RefSeq" id="WP_093275536.1">
    <property type="nucleotide sequence ID" value="NZ_FNDD01000018.1"/>
</dbReference>
<dbReference type="InterPro" id="IPR050162">
    <property type="entry name" value="MsrA_MetSO_reductase"/>
</dbReference>
<evidence type="ECO:0000256" key="2">
    <source>
        <dbReference type="ARBA" id="ARBA00023002"/>
    </source>
</evidence>
<keyword evidence="8" id="KW-1185">Reference proteome</keyword>
<dbReference type="GO" id="GO:0008113">
    <property type="term" value="F:peptide-methionine (S)-S-oxide reductase activity"/>
    <property type="evidence" value="ECO:0007669"/>
    <property type="project" value="UniProtKB-UniRule"/>
</dbReference>
<evidence type="ECO:0000259" key="6">
    <source>
        <dbReference type="Pfam" id="PF01625"/>
    </source>
</evidence>
<dbReference type="InterPro" id="IPR002569">
    <property type="entry name" value="Met_Sox_Rdtase_MsrA_dom"/>
</dbReference>
<evidence type="ECO:0000313" key="8">
    <source>
        <dbReference type="Proteomes" id="UP000198854"/>
    </source>
</evidence>
<protein>
    <recommendedName>
        <fullName evidence="5">Peptide methionine sulfoxide reductase MsrA</fullName>
        <shortName evidence="5">Protein-methionine-S-oxide reductase</shortName>
        <ecNumber evidence="5">1.8.4.11</ecNumber>
    </recommendedName>
    <alternativeName>
        <fullName evidence="5">Peptide-methionine (S)-S-oxide reductase</fullName>
        <shortName evidence="5">Peptide Met(O) reductase</shortName>
    </alternativeName>
</protein>
<dbReference type="InterPro" id="IPR036509">
    <property type="entry name" value="Met_Sox_Rdtase_MsrA_sf"/>
</dbReference>
<dbReference type="PANTHER" id="PTHR42799:SF2">
    <property type="entry name" value="MITOCHONDRIAL PEPTIDE METHIONINE SULFOXIDE REDUCTASE"/>
    <property type="match status" value="1"/>
</dbReference>
<dbReference type="PANTHER" id="PTHR42799">
    <property type="entry name" value="MITOCHONDRIAL PEPTIDE METHIONINE SULFOXIDE REDUCTASE"/>
    <property type="match status" value="1"/>
</dbReference>
<dbReference type="HAMAP" id="MF_01401">
    <property type="entry name" value="MsrA"/>
    <property type="match status" value="1"/>
</dbReference>
<sequence>MEEIFLAGGCLWGVQEFIKYVPGVIETEAGRANGTSHHTQGEYDGYAECVRIMFDPQVISVESLIDHLFEIIDPYSINQQGQDQGEKYRTGIYSRNSQHLDAAKYHIGAREDADKIALEVLPLNNFVPSDAEHQHHLSRHPENHYLCHIPWSLLHKYK</sequence>
<evidence type="ECO:0000256" key="1">
    <source>
        <dbReference type="ARBA" id="ARBA00005591"/>
    </source>
</evidence>
<dbReference type="EMBL" id="FNDD01000018">
    <property type="protein sequence ID" value="SDH51822.1"/>
    <property type="molecule type" value="Genomic_DNA"/>
</dbReference>
<dbReference type="GO" id="GO:0034599">
    <property type="term" value="P:cellular response to oxidative stress"/>
    <property type="evidence" value="ECO:0007669"/>
    <property type="project" value="TreeGrafter"/>
</dbReference>
<comment type="catalytic activity">
    <reaction evidence="3 5">
        <text>L-methionyl-[protein] + [thioredoxin]-disulfide + H2O = L-methionyl-(S)-S-oxide-[protein] + [thioredoxin]-dithiol</text>
        <dbReference type="Rhea" id="RHEA:14217"/>
        <dbReference type="Rhea" id="RHEA-COMP:10698"/>
        <dbReference type="Rhea" id="RHEA-COMP:10700"/>
        <dbReference type="Rhea" id="RHEA-COMP:12313"/>
        <dbReference type="Rhea" id="RHEA-COMP:12315"/>
        <dbReference type="ChEBI" id="CHEBI:15377"/>
        <dbReference type="ChEBI" id="CHEBI:16044"/>
        <dbReference type="ChEBI" id="CHEBI:29950"/>
        <dbReference type="ChEBI" id="CHEBI:44120"/>
        <dbReference type="ChEBI" id="CHEBI:50058"/>
        <dbReference type="EC" id="1.8.4.11"/>
    </reaction>
</comment>
<reference evidence="8" key="1">
    <citation type="submission" date="2016-10" db="EMBL/GenBank/DDBJ databases">
        <authorList>
            <person name="Varghese N."/>
            <person name="Submissions S."/>
        </authorList>
    </citation>
    <scope>NUCLEOTIDE SEQUENCE [LARGE SCALE GENOMIC DNA]</scope>
    <source>
        <strain evidence="8">CGMCC 1.10228</strain>
    </source>
</reference>
<dbReference type="EC" id="1.8.4.11" evidence="5"/>
<dbReference type="STRING" id="861298.SAMN04488136_11859"/>
<dbReference type="GO" id="GO:0033744">
    <property type="term" value="F:L-methionine:thioredoxin-disulfide S-oxidoreductase activity"/>
    <property type="evidence" value="ECO:0007669"/>
    <property type="project" value="RHEA"/>
</dbReference>
<dbReference type="AlphaFoldDB" id="A0A1G8D2B8"/>
<name>A0A1G8D2B8_9VIBR</name>
<dbReference type="Proteomes" id="UP000198854">
    <property type="component" value="Unassembled WGS sequence"/>
</dbReference>
<organism evidence="7 8">
    <name type="scientific">Vibrio xiamenensis</name>
    <dbReference type="NCBI Taxonomy" id="861298"/>
    <lineage>
        <taxon>Bacteria</taxon>
        <taxon>Pseudomonadati</taxon>
        <taxon>Pseudomonadota</taxon>
        <taxon>Gammaproteobacteria</taxon>
        <taxon>Vibrionales</taxon>
        <taxon>Vibrionaceae</taxon>
        <taxon>Vibrio</taxon>
    </lineage>
</organism>
<dbReference type="GO" id="GO:0005737">
    <property type="term" value="C:cytoplasm"/>
    <property type="evidence" value="ECO:0007669"/>
    <property type="project" value="TreeGrafter"/>
</dbReference>
<evidence type="ECO:0000256" key="4">
    <source>
        <dbReference type="ARBA" id="ARBA00048782"/>
    </source>
</evidence>
<dbReference type="SUPFAM" id="SSF55068">
    <property type="entry name" value="Peptide methionine sulfoxide reductase"/>
    <property type="match status" value="1"/>
</dbReference>
<comment type="function">
    <text evidence="5">Has an important function as a repair enzyme for proteins that have been inactivated by oxidation. Catalyzes the reversible oxidation-reduction of methionine sulfoxide in proteins to methionine.</text>
</comment>
<feature type="domain" description="Peptide methionine sulphoxide reductase MsrA" evidence="6">
    <location>
        <begin position="3"/>
        <end position="145"/>
    </location>
</feature>
<gene>
    <name evidence="5" type="primary">msrA</name>
    <name evidence="7" type="ORF">SAMN04488136_11859</name>
</gene>